<gene>
    <name evidence="4" type="ORF">DUNSADRAFT_5353</name>
</gene>
<accession>A0ABQ7FUD5</accession>
<feature type="non-terminal residue" evidence="4">
    <location>
        <position position="463"/>
    </location>
</feature>
<dbReference type="InterPro" id="IPR016186">
    <property type="entry name" value="C-type_lectin-like/link_sf"/>
</dbReference>
<dbReference type="Gene3D" id="3.10.100.10">
    <property type="entry name" value="Mannose-Binding Protein A, subunit A"/>
    <property type="match status" value="1"/>
</dbReference>
<dbReference type="InterPro" id="IPR001304">
    <property type="entry name" value="C-type_lectin-like"/>
</dbReference>
<dbReference type="SUPFAM" id="SSF56436">
    <property type="entry name" value="C-type lectin-like"/>
    <property type="match status" value="1"/>
</dbReference>
<name>A0ABQ7FUD5_DUNSA</name>
<dbReference type="EMBL" id="MU071491">
    <property type="protein sequence ID" value="KAF5826019.1"/>
    <property type="molecule type" value="Genomic_DNA"/>
</dbReference>
<dbReference type="SMART" id="SM00034">
    <property type="entry name" value="CLECT"/>
    <property type="match status" value="1"/>
</dbReference>
<dbReference type="PANTHER" id="PTHR13037:SF24">
    <property type="entry name" value="POLYCOMB PROTEIN PCL-RELATED"/>
    <property type="match status" value="1"/>
</dbReference>
<keyword evidence="5" id="KW-1185">Reference proteome</keyword>
<dbReference type="CDD" id="cd00037">
    <property type="entry name" value="CLECT"/>
    <property type="match status" value="1"/>
</dbReference>
<organism evidence="4 5">
    <name type="scientific">Dunaliella salina</name>
    <name type="common">Green alga</name>
    <name type="synonym">Protococcus salinus</name>
    <dbReference type="NCBI Taxonomy" id="3046"/>
    <lineage>
        <taxon>Eukaryota</taxon>
        <taxon>Viridiplantae</taxon>
        <taxon>Chlorophyta</taxon>
        <taxon>core chlorophytes</taxon>
        <taxon>Chlorophyceae</taxon>
        <taxon>CS clade</taxon>
        <taxon>Chlamydomonadales</taxon>
        <taxon>Dunaliellaceae</taxon>
        <taxon>Dunaliella</taxon>
    </lineage>
</organism>
<feature type="region of interest" description="Disordered" evidence="2">
    <location>
        <begin position="1"/>
        <end position="168"/>
    </location>
</feature>
<evidence type="ECO:0000313" key="5">
    <source>
        <dbReference type="Proteomes" id="UP000815325"/>
    </source>
</evidence>
<feature type="domain" description="C-type lectin" evidence="3">
    <location>
        <begin position="172"/>
        <end position="300"/>
    </location>
</feature>
<evidence type="ECO:0000256" key="2">
    <source>
        <dbReference type="SAM" id="MobiDB-lite"/>
    </source>
</evidence>
<evidence type="ECO:0000256" key="1">
    <source>
        <dbReference type="ARBA" id="ARBA00022581"/>
    </source>
</evidence>
<dbReference type="PANTHER" id="PTHR13037">
    <property type="entry name" value="FORMIN"/>
    <property type="match status" value="1"/>
</dbReference>
<feature type="compositionally biased region" description="Pro residues" evidence="2">
    <location>
        <begin position="1"/>
        <end position="156"/>
    </location>
</feature>
<protein>
    <recommendedName>
        <fullName evidence="3">C-type lectin domain-containing protein</fullName>
    </recommendedName>
</protein>
<sequence length="463" mass="48395">MPPPPSPDPQSPPTPSPHFPLPSPPSPSPPSPPLPSPPSPSPAPPSLLPPSPAPPSPLPPSPEPHSPSPLSPSPPPSVPPPPSSQPSSPQHPHPPSPSPPAPPSPAPPLSPSPPLPPSPQLPLPPLPPPPSSFPPTPPQTLSPLPPRPPPPAPQSPSPRTLPAIVPPDDLEFDGKTYFFIGLEAGQELTFQEADSTCRDNRGNLVTIETRTEHVQAVQALIQRYFGENPGYPDLQFWTGHHSINSTLVAIDGSSTEYIEGEGRVPASIGSGLCVYGAAQGDELSAFNAAECKQKRPAMCKMSSCSACDTCVETWYTSYTSLDTAGIDFQAHCLELGYPPLTCGDAAFTIASSLSENGTFYMEQRPAAICNLIGKCDSTEGCKIRGANANGTLAPVAEEMDYCTTDGTSSGVFLGNKEFPASEDGCLNADSCSIGQFCDVTLANSTTILYRCDPRSGQDESATQ</sequence>
<evidence type="ECO:0000313" key="4">
    <source>
        <dbReference type="EMBL" id="KAF5826019.1"/>
    </source>
</evidence>
<dbReference type="Proteomes" id="UP000815325">
    <property type="component" value="Unassembled WGS sequence"/>
</dbReference>
<dbReference type="PROSITE" id="PS50041">
    <property type="entry name" value="C_TYPE_LECTIN_2"/>
    <property type="match status" value="1"/>
</dbReference>
<evidence type="ECO:0000259" key="3">
    <source>
        <dbReference type="PROSITE" id="PS50041"/>
    </source>
</evidence>
<reference evidence="4" key="1">
    <citation type="submission" date="2017-08" db="EMBL/GenBank/DDBJ databases">
        <authorList>
            <person name="Polle J.E."/>
            <person name="Barry K."/>
            <person name="Cushman J."/>
            <person name="Schmutz J."/>
            <person name="Tran D."/>
            <person name="Hathwaick L.T."/>
            <person name="Yim W.C."/>
            <person name="Jenkins J."/>
            <person name="Mckie-Krisberg Z.M."/>
            <person name="Prochnik S."/>
            <person name="Lindquist E."/>
            <person name="Dockter R.B."/>
            <person name="Adam C."/>
            <person name="Molina H."/>
            <person name="Bunkerborg J."/>
            <person name="Jin E."/>
            <person name="Buchheim M."/>
            <person name="Magnuson J."/>
        </authorList>
    </citation>
    <scope>NUCLEOTIDE SEQUENCE</scope>
    <source>
        <strain evidence="4">CCAP 19/18</strain>
    </source>
</reference>
<dbReference type="InterPro" id="IPR016187">
    <property type="entry name" value="CTDL_fold"/>
</dbReference>
<proteinExistence type="predicted"/>
<comment type="caution">
    <text evidence="4">The sequence shown here is derived from an EMBL/GenBank/DDBJ whole genome shotgun (WGS) entry which is preliminary data.</text>
</comment>
<keyword evidence="1" id="KW-0945">Host-virus interaction</keyword>
<dbReference type="Pfam" id="PF00059">
    <property type="entry name" value="Lectin_C"/>
    <property type="match status" value="1"/>
</dbReference>